<gene>
    <name evidence="2" type="ORF">GCM10023186_19170</name>
</gene>
<comment type="caution">
    <text evidence="2">The sequence shown here is derived from an EMBL/GenBank/DDBJ whole genome shotgun (WGS) entry which is preliminary data.</text>
</comment>
<reference evidence="3" key="1">
    <citation type="journal article" date="2019" name="Int. J. Syst. Evol. Microbiol.">
        <title>The Global Catalogue of Microorganisms (GCM) 10K type strain sequencing project: providing services to taxonomists for standard genome sequencing and annotation.</title>
        <authorList>
            <consortium name="The Broad Institute Genomics Platform"/>
            <consortium name="The Broad Institute Genome Sequencing Center for Infectious Disease"/>
            <person name="Wu L."/>
            <person name="Ma J."/>
        </authorList>
    </citation>
    <scope>NUCLEOTIDE SEQUENCE [LARGE SCALE GENOMIC DNA]</scope>
    <source>
        <strain evidence="3">JCM 17924</strain>
    </source>
</reference>
<proteinExistence type="predicted"/>
<evidence type="ECO:0000256" key="1">
    <source>
        <dbReference type="SAM" id="SignalP"/>
    </source>
</evidence>
<evidence type="ECO:0000313" key="2">
    <source>
        <dbReference type="EMBL" id="GAA4380555.1"/>
    </source>
</evidence>
<accession>A0ABP8IYK1</accession>
<dbReference type="Proteomes" id="UP001500454">
    <property type="component" value="Unassembled WGS sequence"/>
</dbReference>
<protein>
    <recommendedName>
        <fullName evidence="4">DUF4251 domain-containing protein</fullName>
    </recommendedName>
</protein>
<organism evidence="2 3">
    <name type="scientific">Hymenobacter koreensis</name>
    <dbReference type="NCBI Taxonomy" id="1084523"/>
    <lineage>
        <taxon>Bacteria</taxon>
        <taxon>Pseudomonadati</taxon>
        <taxon>Bacteroidota</taxon>
        <taxon>Cytophagia</taxon>
        <taxon>Cytophagales</taxon>
        <taxon>Hymenobacteraceae</taxon>
        <taxon>Hymenobacter</taxon>
    </lineage>
</organism>
<feature type="signal peptide" evidence="1">
    <location>
        <begin position="1"/>
        <end position="22"/>
    </location>
</feature>
<feature type="chain" id="PRO_5046099965" description="DUF4251 domain-containing protein" evidence="1">
    <location>
        <begin position="23"/>
        <end position="163"/>
    </location>
</feature>
<sequence>MQLRFFPLLGLFIFLISGYACPAVAQSKPASKPKVVERAAVPATANPASFYTTYQYRSYTIYSAGQEPVTAGGVGGTLTLLPSGMYEKHMQLTGPNGPVTFDQRGRFTVSGDKISFLYLSSQGDPKADNGTFRFDPKKQVLDMTINGFPAGSKGVYQLSVLKK</sequence>
<evidence type="ECO:0008006" key="4">
    <source>
        <dbReference type="Google" id="ProtNLM"/>
    </source>
</evidence>
<keyword evidence="3" id="KW-1185">Reference proteome</keyword>
<evidence type="ECO:0000313" key="3">
    <source>
        <dbReference type="Proteomes" id="UP001500454"/>
    </source>
</evidence>
<dbReference type="RefSeq" id="WP_345223630.1">
    <property type="nucleotide sequence ID" value="NZ_BAABHA010000004.1"/>
</dbReference>
<name>A0ABP8IYK1_9BACT</name>
<keyword evidence="1" id="KW-0732">Signal</keyword>
<dbReference type="EMBL" id="BAABHA010000004">
    <property type="protein sequence ID" value="GAA4380555.1"/>
    <property type="molecule type" value="Genomic_DNA"/>
</dbReference>
<dbReference type="PROSITE" id="PS51257">
    <property type="entry name" value="PROKAR_LIPOPROTEIN"/>
    <property type="match status" value="1"/>
</dbReference>